<protein>
    <submittedName>
        <fullName evidence="1">Uncharacterized protein</fullName>
    </submittedName>
</protein>
<sequence>MRLKSETRLEIDAGKNLEVDSIESPEPSPCTSYATSCVPCTRLKVSPIFHTYPAAICGVTPLQSVLLKHQDRLKQASSYYPF</sequence>
<evidence type="ECO:0000313" key="1">
    <source>
        <dbReference type="EnsemblProtists" id="HpaP811213"/>
    </source>
</evidence>
<dbReference type="Proteomes" id="UP000011713">
    <property type="component" value="Unassembled WGS sequence"/>
</dbReference>
<dbReference type="VEuPathDB" id="FungiDB:HpaG811213"/>
<dbReference type="InParanoid" id="M4BXD2"/>
<proteinExistence type="predicted"/>
<organism evidence="1 2">
    <name type="scientific">Hyaloperonospora arabidopsidis (strain Emoy2)</name>
    <name type="common">Downy mildew agent</name>
    <name type="synonym">Peronospora arabidopsidis</name>
    <dbReference type="NCBI Taxonomy" id="559515"/>
    <lineage>
        <taxon>Eukaryota</taxon>
        <taxon>Sar</taxon>
        <taxon>Stramenopiles</taxon>
        <taxon>Oomycota</taxon>
        <taxon>Peronosporomycetes</taxon>
        <taxon>Peronosporales</taxon>
        <taxon>Peronosporaceae</taxon>
        <taxon>Hyaloperonospora</taxon>
    </lineage>
</organism>
<dbReference type="HOGENOM" id="CLU_2563288_0_0_1"/>
<reference evidence="1" key="2">
    <citation type="submission" date="2015-06" db="UniProtKB">
        <authorList>
            <consortium name="EnsemblProtists"/>
        </authorList>
    </citation>
    <scope>IDENTIFICATION</scope>
    <source>
        <strain evidence="1">Emoy2</strain>
    </source>
</reference>
<reference evidence="2" key="1">
    <citation type="journal article" date="2010" name="Science">
        <title>Signatures of adaptation to obligate biotrophy in the Hyaloperonospora arabidopsidis genome.</title>
        <authorList>
            <person name="Baxter L."/>
            <person name="Tripathy S."/>
            <person name="Ishaque N."/>
            <person name="Boot N."/>
            <person name="Cabral A."/>
            <person name="Kemen E."/>
            <person name="Thines M."/>
            <person name="Ah-Fong A."/>
            <person name="Anderson R."/>
            <person name="Badejoko W."/>
            <person name="Bittner-Eddy P."/>
            <person name="Boore J.L."/>
            <person name="Chibucos M.C."/>
            <person name="Coates M."/>
            <person name="Dehal P."/>
            <person name="Delehaunty K."/>
            <person name="Dong S."/>
            <person name="Downton P."/>
            <person name="Dumas B."/>
            <person name="Fabro G."/>
            <person name="Fronick C."/>
            <person name="Fuerstenberg S.I."/>
            <person name="Fulton L."/>
            <person name="Gaulin E."/>
            <person name="Govers F."/>
            <person name="Hughes L."/>
            <person name="Humphray S."/>
            <person name="Jiang R.H."/>
            <person name="Judelson H."/>
            <person name="Kamoun S."/>
            <person name="Kyung K."/>
            <person name="Meijer H."/>
            <person name="Minx P."/>
            <person name="Morris P."/>
            <person name="Nelson J."/>
            <person name="Phuntumart V."/>
            <person name="Qutob D."/>
            <person name="Rehmany A."/>
            <person name="Rougon-Cardoso A."/>
            <person name="Ryden P."/>
            <person name="Torto-Alalibo T."/>
            <person name="Studholme D."/>
            <person name="Wang Y."/>
            <person name="Win J."/>
            <person name="Wood J."/>
            <person name="Clifton S.W."/>
            <person name="Rogers J."/>
            <person name="Van den Ackerveken G."/>
            <person name="Jones J.D."/>
            <person name="McDowell J.M."/>
            <person name="Beynon J."/>
            <person name="Tyler B.M."/>
        </authorList>
    </citation>
    <scope>NUCLEOTIDE SEQUENCE [LARGE SCALE GENOMIC DNA]</scope>
    <source>
        <strain evidence="2">Emoy2</strain>
    </source>
</reference>
<evidence type="ECO:0000313" key="2">
    <source>
        <dbReference type="Proteomes" id="UP000011713"/>
    </source>
</evidence>
<dbReference type="EnsemblProtists" id="HpaT811213">
    <property type="protein sequence ID" value="HpaP811213"/>
    <property type="gene ID" value="HpaG811213"/>
</dbReference>
<dbReference type="AlphaFoldDB" id="M4BXD2"/>
<keyword evidence="2" id="KW-1185">Reference proteome</keyword>
<dbReference type="EMBL" id="JH598024">
    <property type="status" value="NOT_ANNOTATED_CDS"/>
    <property type="molecule type" value="Genomic_DNA"/>
</dbReference>
<accession>M4BXD2</accession>
<name>M4BXD2_HYAAE</name>